<evidence type="ECO:0000256" key="1">
    <source>
        <dbReference type="ARBA" id="ARBA00004141"/>
    </source>
</evidence>
<evidence type="ECO:0000313" key="8">
    <source>
        <dbReference type="Proteomes" id="UP000887561"/>
    </source>
</evidence>
<dbReference type="InterPro" id="IPR024969">
    <property type="entry name" value="EIF3F/CSN6-like_C"/>
</dbReference>
<dbReference type="SMART" id="SM00232">
    <property type="entry name" value="JAB_MPN"/>
    <property type="match status" value="1"/>
</dbReference>
<evidence type="ECO:0000256" key="4">
    <source>
        <dbReference type="ARBA" id="ARBA00022989"/>
    </source>
</evidence>
<dbReference type="InterPro" id="IPR001898">
    <property type="entry name" value="SLC13A/DASS"/>
</dbReference>
<dbReference type="InterPro" id="IPR000555">
    <property type="entry name" value="JAMM/MPN+_dom"/>
</dbReference>
<evidence type="ECO:0000256" key="6">
    <source>
        <dbReference type="SAM" id="Phobius"/>
    </source>
</evidence>
<dbReference type="Gene3D" id="3.40.140.10">
    <property type="entry name" value="Cytidine Deaminase, domain 2"/>
    <property type="match status" value="1"/>
</dbReference>
<reference evidence="9" key="1">
    <citation type="submission" date="2022-11" db="UniProtKB">
        <authorList>
            <consortium name="WormBaseParasite"/>
        </authorList>
    </citation>
    <scope>IDENTIFICATION</scope>
</reference>
<dbReference type="GO" id="GO:0008237">
    <property type="term" value="F:metallopeptidase activity"/>
    <property type="evidence" value="ECO:0007669"/>
    <property type="project" value="InterPro"/>
</dbReference>
<dbReference type="GO" id="GO:0005886">
    <property type="term" value="C:plasma membrane"/>
    <property type="evidence" value="ECO:0007669"/>
    <property type="project" value="TreeGrafter"/>
</dbReference>
<feature type="transmembrane region" description="Helical" evidence="6">
    <location>
        <begin position="541"/>
        <end position="564"/>
    </location>
</feature>
<dbReference type="AlphaFoldDB" id="A0A915M0M3"/>
<dbReference type="Pfam" id="PF13012">
    <property type="entry name" value="MitMem_reg"/>
    <property type="match status" value="1"/>
</dbReference>
<organism evidence="8 9">
    <name type="scientific">Meloidogyne javanica</name>
    <name type="common">Root-knot nematode worm</name>
    <dbReference type="NCBI Taxonomy" id="6303"/>
    <lineage>
        <taxon>Eukaryota</taxon>
        <taxon>Metazoa</taxon>
        <taxon>Ecdysozoa</taxon>
        <taxon>Nematoda</taxon>
        <taxon>Chromadorea</taxon>
        <taxon>Rhabditida</taxon>
        <taxon>Tylenchina</taxon>
        <taxon>Tylenchomorpha</taxon>
        <taxon>Tylenchoidea</taxon>
        <taxon>Meloidogynidae</taxon>
        <taxon>Meloidogyninae</taxon>
        <taxon>Meloidogyne</taxon>
        <taxon>Meloidogyne incognita group</taxon>
    </lineage>
</organism>
<feature type="transmembrane region" description="Helical" evidence="6">
    <location>
        <begin position="705"/>
        <end position="731"/>
    </location>
</feature>
<comment type="similarity">
    <text evidence="2">Belongs to the SLC13A/DASS transporter (TC 2.A.47) family. NADC subfamily.</text>
</comment>
<evidence type="ECO:0000259" key="7">
    <source>
        <dbReference type="PROSITE" id="PS50249"/>
    </source>
</evidence>
<comment type="subcellular location">
    <subcellularLocation>
        <location evidence="1">Membrane</location>
        <topology evidence="1">Multi-pass membrane protein</topology>
    </subcellularLocation>
</comment>
<evidence type="ECO:0000256" key="2">
    <source>
        <dbReference type="ARBA" id="ARBA00006772"/>
    </source>
</evidence>
<dbReference type="WBParaSite" id="scaffold2511_cov253.g4975">
    <property type="protein sequence ID" value="scaffold2511_cov253.g4975"/>
    <property type="gene ID" value="scaffold2511_cov253.g4975"/>
</dbReference>
<sequence>MTQRKDNSLSSISALIHPVVVLNISDQWTRARVQNEDPKMVCGAILGKQSGRDVEIWNSFELKSSIVESHLVLDEEYFVQRNLLYKETFAELEFLGFYVSGDHERVIEDDIYLQRQALQYNESPFLLKFNVFAPVISDKVSISVFDSSVDPVNENSLIFHSITVKIVSEMAEQIGLDHVARYSKTNASAESTTSKQMAAQFGAINTFLQGIAVAKAYIKSVQLGQIEKDDYILKEINKLCFKLSVHINTLARDHSHRERASFLQLLSSGDDTVFLFIGGLIVATTVERCGLHLRVALFVLSLVGSQPKRIMFGFMAVTAVLSMFISNTATAAMMLPICQSVINLLENTKTLESNRGGGDSEKCLIENELLQEEILPKNDLNIQIEEQQNSSRTNKNNNLAKALVLSVAFSANIGGVGTPTGTSSNLVLIGILPVLFPGIETGLNYLSWIVLTVPLMIFCLFMCWILLTFIFLRTCPKVDETVGILLKKQSDGLPPMSYDQKSVAFCFLLLLFLWISRRPGFMPGISDIFPDNSTMNDSTSAIFVAILLFVLPSENPLNNFMINIKRNKSEKSKCLMDWTTMQKQFPWGVVLLLGGGFAMAAGVRASELSTLMAQTLSKLDYLPIWAIQLIAILVTMLVTNICSNTVTASIFIPIFSTMAQKVGIHPISLMLPATLSSSFAFILPVGTASNTIAFSSGLINVSDMILSGIAMSLVTAISMLIYLATFVPYILPINDFPEWAAFTLNESFVENNNFIDNP</sequence>
<keyword evidence="5 6" id="KW-0472">Membrane</keyword>
<proteinExistence type="inferred from homology"/>
<feature type="transmembrane region" description="Helical" evidence="6">
    <location>
        <begin position="445"/>
        <end position="472"/>
    </location>
</feature>
<keyword evidence="3 6" id="KW-0812">Transmembrane</keyword>
<protein>
    <submittedName>
        <fullName evidence="9">MPN domain-containing protein</fullName>
    </submittedName>
</protein>
<feature type="transmembrane region" description="Helical" evidence="6">
    <location>
        <begin position="667"/>
        <end position="685"/>
    </location>
</feature>
<feature type="domain" description="MPN" evidence="7">
    <location>
        <begin position="14"/>
        <end position="151"/>
    </location>
</feature>
<evidence type="ECO:0000256" key="3">
    <source>
        <dbReference type="ARBA" id="ARBA00022692"/>
    </source>
</evidence>
<keyword evidence="8" id="KW-1185">Reference proteome</keyword>
<dbReference type="PROSITE" id="PS50249">
    <property type="entry name" value="MPN"/>
    <property type="match status" value="1"/>
</dbReference>
<dbReference type="Pfam" id="PF01398">
    <property type="entry name" value="JAB"/>
    <property type="match status" value="1"/>
</dbReference>
<accession>A0A915M0M3</accession>
<dbReference type="Proteomes" id="UP000887561">
    <property type="component" value="Unplaced"/>
</dbReference>
<dbReference type="GO" id="GO:0015141">
    <property type="term" value="F:succinate transmembrane transporter activity"/>
    <property type="evidence" value="ECO:0007669"/>
    <property type="project" value="TreeGrafter"/>
</dbReference>
<evidence type="ECO:0000313" key="9">
    <source>
        <dbReference type="WBParaSite" id="scaffold2511_cov253.g4975"/>
    </source>
</evidence>
<dbReference type="PANTHER" id="PTHR10283">
    <property type="entry name" value="SOLUTE CARRIER FAMILY 13 MEMBER"/>
    <property type="match status" value="1"/>
</dbReference>
<name>A0A915M0M3_MELJA</name>
<feature type="transmembrane region" description="Helical" evidence="6">
    <location>
        <begin position="625"/>
        <end position="655"/>
    </location>
</feature>
<dbReference type="InterPro" id="IPR037518">
    <property type="entry name" value="MPN"/>
</dbReference>
<feature type="transmembrane region" description="Helical" evidence="6">
    <location>
        <begin position="503"/>
        <end position="521"/>
    </location>
</feature>
<evidence type="ECO:0000256" key="5">
    <source>
        <dbReference type="ARBA" id="ARBA00023136"/>
    </source>
</evidence>
<dbReference type="PANTHER" id="PTHR10283:SF85">
    <property type="entry name" value="SODIUM-DEPENDENT HIGH-AFFINITY DICARBOXYLATE TRANSPORTER 3"/>
    <property type="match status" value="1"/>
</dbReference>
<dbReference type="Pfam" id="PF00939">
    <property type="entry name" value="Na_sulph_symp"/>
    <property type="match status" value="1"/>
</dbReference>
<feature type="transmembrane region" description="Helical" evidence="6">
    <location>
        <begin position="585"/>
        <end position="605"/>
    </location>
</feature>
<keyword evidence="4 6" id="KW-1133">Transmembrane helix</keyword>
<feature type="transmembrane region" description="Helical" evidence="6">
    <location>
        <begin position="312"/>
        <end position="335"/>
    </location>
</feature>
<dbReference type="GO" id="GO:0015137">
    <property type="term" value="F:citrate transmembrane transporter activity"/>
    <property type="evidence" value="ECO:0007669"/>
    <property type="project" value="TreeGrafter"/>
</dbReference>